<dbReference type="AlphaFoldDB" id="F2RHK2"/>
<feature type="region of interest" description="Disordered" evidence="1">
    <location>
        <begin position="82"/>
        <end position="114"/>
    </location>
</feature>
<keyword evidence="2" id="KW-0812">Transmembrane</keyword>
<organism evidence="3 4">
    <name type="scientific">Streptomyces venezuelae (strain ATCC 10712 / CBS 650.69 / DSM 40230 / JCM 4526 / NBRC 13096 / PD 04745)</name>
    <dbReference type="NCBI Taxonomy" id="953739"/>
    <lineage>
        <taxon>Bacteria</taxon>
        <taxon>Bacillati</taxon>
        <taxon>Actinomycetota</taxon>
        <taxon>Actinomycetes</taxon>
        <taxon>Kitasatosporales</taxon>
        <taxon>Streptomycetaceae</taxon>
        <taxon>Streptomyces</taxon>
    </lineage>
</organism>
<keyword evidence="2" id="KW-1133">Transmembrane helix</keyword>
<evidence type="ECO:0000313" key="3">
    <source>
        <dbReference type="EMBL" id="CCA59946.1"/>
    </source>
</evidence>
<feature type="transmembrane region" description="Helical" evidence="2">
    <location>
        <begin position="39"/>
        <end position="61"/>
    </location>
</feature>
<keyword evidence="4" id="KW-1185">Reference proteome</keyword>
<feature type="region of interest" description="Disordered" evidence="1">
    <location>
        <begin position="1"/>
        <end position="23"/>
    </location>
</feature>
<dbReference type="Proteomes" id="UP000006854">
    <property type="component" value="Chromosome"/>
</dbReference>
<protein>
    <submittedName>
        <fullName evidence="3">Uncharacterized protein</fullName>
    </submittedName>
</protein>
<dbReference type="KEGG" id="sve:SVEN_6660"/>
<dbReference type="EMBL" id="FR845719">
    <property type="protein sequence ID" value="CCA59946.1"/>
    <property type="molecule type" value="Genomic_DNA"/>
</dbReference>
<evidence type="ECO:0000256" key="2">
    <source>
        <dbReference type="SAM" id="Phobius"/>
    </source>
</evidence>
<keyword evidence="2" id="KW-0472">Membrane</keyword>
<sequence length="114" mass="12111">MAVRATATVPPPRTPGPAAGRRRVRRITLRENDTGEAQVGALLVLLAVLVGVGALLVVTLLRRGRGGTDTAEGLLLEQRARDQAHHDRVSFSSSAVHNSVPTASDAYNRRSGRP</sequence>
<name>F2RHK2_STRVP</name>
<accession>F2RHK2</accession>
<feature type="compositionally biased region" description="Polar residues" evidence="1">
    <location>
        <begin position="90"/>
        <end position="102"/>
    </location>
</feature>
<dbReference type="eggNOG" id="ENOG5032EZ3">
    <property type="taxonomic scope" value="Bacteria"/>
</dbReference>
<dbReference type="HOGENOM" id="CLU_2119858_0_0_11"/>
<dbReference type="STRING" id="953739.SVEN_6660"/>
<evidence type="ECO:0000313" key="4">
    <source>
        <dbReference type="Proteomes" id="UP000006854"/>
    </source>
</evidence>
<gene>
    <name evidence="3" type="ordered locus">SVEN_6660</name>
</gene>
<dbReference type="PATRIC" id="fig|953739.5.peg.1878"/>
<reference evidence="3 4" key="1">
    <citation type="journal article" date="2011" name="BMC Genomics">
        <title>Genome-wide analysis of the role of GlnR in Streptomyces venezuelae provides new insights into global nitrogen regulation in actinomycetes.</title>
        <authorList>
            <person name="Pullan S.T."/>
            <person name="Bibb M.J."/>
            <person name="Merrick M."/>
        </authorList>
    </citation>
    <scope>NUCLEOTIDE SEQUENCE [LARGE SCALE GENOMIC DNA]</scope>
    <source>
        <strain evidence="3">ATCC 10712</strain>
    </source>
</reference>
<evidence type="ECO:0000256" key="1">
    <source>
        <dbReference type="SAM" id="MobiDB-lite"/>
    </source>
</evidence>
<proteinExistence type="predicted"/>